<protein>
    <submittedName>
        <fullName evidence="5">3'-5' exonuclease</fullName>
    </submittedName>
</protein>
<evidence type="ECO:0000313" key="5">
    <source>
        <dbReference type="EMBL" id="NEZ59447.1"/>
    </source>
</evidence>
<dbReference type="InterPro" id="IPR036397">
    <property type="entry name" value="RNaseH_sf"/>
</dbReference>
<dbReference type="Proteomes" id="UP000481033">
    <property type="component" value="Unassembled WGS sequence"/>
</dbReference>
<dbReference type="Gene3D" id="3.30.420.10">
    <property type="entry name" value="Ribonuclease H-like superfamily/Ribonuclease H"/>
    <property type="match status" value="1"/>
</dbReference>
<dbReference type="FunFam" id="3.30.420.10:FF:000045">
    <property type="entry name" value="3'-5' exonuclease DinG"/>
    <property type="match status" value="1"/>
</dbReference>
<dbReference type="GO" id="GO:0006260">
    <property type="term" value="P:DNA replication"/>
    <property type="evidence" value="ECO:0007669"/>
    <property type="project" value="InterPro"/>
</dbReference>
<dbReference type="RefSeq" id="WP_163665470.1">
    <property type="nucleotide sequence ID" value="NZ_QXHD01000004.1"/>
</dbReference>
<evidence type="ECO:0000256" key="1">
    <source>
        <dbReference type="ARBA" id="ARBA00022722"/>
    </source>
</evidence>
<dbReference type="PANTHER" id="PTHR30231">
    <property type="entry name" value="DNA POLYMERASE III SUBUNIT EPSILON"/>
    <property type="match status" value="1"/>
</dbReference>
<gene>
    <name evidence="5" type="ORF">DXZ20_28140</name>
</gene>
<dbReference type="GO" id="GO:0003677">
    <property type="term" value="F:DNA binding"/>
    <property type="evidence" value="ECO:0007669"/>
    <property type="project" value="InterPro"/>
</dbReference>
<feature type="domain" description="Exonuclease" evidence="4">
    <location>
        <begin position="32"/>
        <end position="201"/>
    </location>
</feature>
<evidence type="ECO:0000256" key="3">
    <source>
        <dbReference type="ARBA" id="ARBA00022839"/>
    </source>
</evidence>
<evidence type="ECO:0000256" key="2">
    <source>
        <dbReference type="ARBA" id="ARBA00022801"/>
    </source>
</evidence>
<dbReference type="SUPFAM" id="SSF53098">
    <property type="entry name" value="Ribonuclease H-like"/>
    <property type="match status" value="1"/>
</dbReference>
<name>A0A6M0RT73_9CYAN</name>
<keyword evidence="3 5" id="KW-0269">Exonuclease</keyword>
<keyword evidence="2" id="KW-0378">Hydrolase</keyword>
<dbReference type="InterPro" id="IPR006054">
    <property type="entry name" value="DnaQ"/>
</dbReference>
<dbReference type="AlphaFoldDB" id="A0A6M0RT73"/>
<comment type="caution">
    <text evidence="5">The sequence shown here is derived from an EMBL/GenBank/DDBJ whole genome shotgun (WGS) entry which is preliminary data.</text>
</comment>
<reference evidence="5 6" key="1">
    <citation type="journal article" date="2020" name="Microb. Ecol.">
        <title>Ecogenomics of the Marine Benthic Filamentous Cyanobacterium Adonisia.</title>
        <authorList>
            <person name="Walter J.M."/>
            <person name="Coutinho F.H."/>
            <person name="Leomil L."/>
            <person name="Hargreaves P.I."/>
            <person name="Campeao M.E."/>
            <person name="Vieira V.V."/>
            <person name="Silva B.S."/>
            <person name="Fistarol G.O."/>
            <person name="Salomon P.S."/>
            <person name="Sawabe T."/>
            <person name="Mino S."/>
            <person name="Hosokawa M."/>
            <person name="Miyashita H."/>
            <person name="Maruyama F."/>
            <person name="van Verk M.C."/>
            <person name="Dutilh B.E."/>
            <person name="Thompson C.C."/>
            <person name="Thompson F.L."/>
        </authorList>
    </citation>
    <scope>NUCLEOTIDE SEQUENCE [LARGE SCALE GENOMIC DNA]</scope>
    <source>
        <strain evidence="5 6">CCMR0081</strain>
    </source>
</reference>
<proteinExistence type="predicted"/>
<keyword evidence="1" id="KW-0540">Nuclease</keyword>
<keyword evidence="6" id="KW-1185">Reference proteome</keyword>
<dbReference type="CDD" id="cd06127">
    <property type="entry name" value="DEDDh"/>
    <property type="match status" value="1"/>
</dbReference>
<dbReference type="Pfam" id="PF00929">
    <property type="entry name" value="RNase_T"/>
    <property type="match status" value="1"/>
</dbReference>
<accession>A0A6M0RT73</accession>
<dbReference type="SMART" id="SM00479">
    <property type="entry name" value="EXOIII"/>
    <property type="match status" value="1"/>
</dbReference>
<dbReference type="InterPro" id="IPR012337">
    <property type="entry name" value="RNaseH-like_sf"/>
</dbReference>
<evidence type="ECO:0000259" key="4">
    <source>
        <dbReference type="SMART" id="SM00479"/>
    </source>
</evidence>
<organism evidence="5 6">
    <name type="scientific">Adonisia turfae CCMR0081</name>
    <dbReference type="NCBI Taxonomy" id="2292702"/>
    <lineage>
        <taxon>Bacteria</taxon>
        <taxon>Bacillati</taxon>
        <taxon>Cyanobacteriota</taxon>
        <taxon>Adonisia</taxon>
        <taxon>Adonisia turfae</taxon>
    </lineage>
</organism>
<dbReference type="GO" id="GO:0003887">
    <property type="term" value="F:DNA-directed DNA polymerase activity"/>
    <property type="evidence" value="ECO:0007669"/>
    <property type="project" value="InterPro"/>
</dbReference>
<sequence length="277" mass="31442">MAAQPSGKKYQGQSSLLSKQLLAFYRRVSQSTLTVVDVETTGSVAYKSNVIEVSVIKANLTDGILQQETSLINPTGKVPPFITKITGITTAMVSKAPYPEEVWADYEHLLRQDVLTAHNLDFDYGFLQSEYKRLDVHYYRPPSHRFCTVLLSRLLLADLPSRSLPNLVKHFNFDVGTSHRAKADTKACWLLAEILLTLIQQEPEEKILGLFRQQWIRLQDAAAILGKRKKDALDLLIKAGLEHRLSKRQQQPLFRRGDVEDVFYAQQGEQLSMLEES</sequence>
<dbReference type="GO" id="GO:0008408">
    <property type="term" value="F:3'-5' exonuclease activity"/>
    <property type="evidence" value="ECO:0007669"/>
    <property type="project" value="TreeGrafter"/>
</dbReference>
<evidence type="ECO:0000313" key="6">
    <source>
        <dbReference type="Proteomes" id="UP000481033"/>
    </source>
</evidence>
<dbReference type="InterPro" id="IPR013520">
    <property type="entry name" value="Ribonucl_H"/>
</dbReference>
<dbReference type="NCBIfam" id="TIGR00573">
    <property type="entry name" value="dnaq"/>
    <property type="match status" value="1"/>
</dbReference>
<dbReference type="EMBL" id="QXHD01000004">
    <property type="protein sequence ID" value="NEZ59447.1"/>
    <property type="molecule type" value="Genomic_DNA"/>
</dbReference>
<dbReference type="PANTHER" id="PTHR30231:SF4">
    <property type="entry name" value="PROTEIN NEN2"/>
    <property type="match status" value="1"/>
</dbReference>